<name>A0AAW8HXI3_PLUGE</name>
<dbReference type="RefSeq" id="WP_048255153.1">
    <property type="nucleotide sequence ID" value="NZ_CP020388.1"/>
</dbReference>
<evidence type="ECO:0000313" key="2">
    <source>
        <dbReference type="Proteomes" id="UP001236270"/>
    </source>
</evidence>
<reference evidence="1" key="1">
    <citation type="submission" date="2023-08" db="EMBL/GenBank/DDBJ databases">
        <title>WGS of pathogenic bacterial species, Los Angeles County Public Health Laboratories.</title>
        <authorList>
            <person name="Garrigues J.M."/>
            <person name="Green N.M."/>
        </authorList>
    </citation>
    <scope>NUCLEOTIDE SEQUENCE</scope>
    <source>
        <strain evidence="1">LACPHL-BACT-2023-00068</strain>
    </source>
</reference>
<dbReference type="GeneID" id="61383636"/>
<evidence type="ECO:0008006" key="3">
    <source>
        <dbReference type="Google" id="ProtNLM"/>
    </source>
</evidence>
<gene>
    <name evidence="1" type="ORF">RBJ30_25665</name>
</gene>
<evidence type="ECO:0000313" key="1">
    <source>
        <dbReference type="EMBL" id="MDQ2312438.1"/>
    </source>
</evidence>
<protein>
    <recommendedName>
        <fullName evidence="3">Prophage protein</fullName>
    </recommendedName>
</protein>
<sequence length="116" mass="12561">MGVITKNFRLNSLANQYAAALYSHVTATSGGEYFMIDAGGESIRVNIVGGVRGVRDLIDGYGLESLRESYPQQWENIGISLLNRCVTSEGLTEYGREIWQSMVNDMGATVAGGSYA</sequence>
<proteinExistence type="predicted"/>
<accession>A0AAW8HXI3</accession>
<dbReference type="Proteomes" id="UP001236270">
    <property type="component" value="Unassembled WGS sequence"/>
</dbReference>
<comment type="caution">
    <text evidence="1">The sequence shown here is derived from an EMBL/GenBank/DDBJ whole genome shotgun (WGS) entry which is preliminary data.</text>
</comment>
<dbReference type="AlphaFoldDB" id="A0AAW8HXI3"/>
<dbReference type="EMBL" id="JAVDNV010000030">
    <property type="protein sequence ID" value="MDQ2312438.1"/>
    <property type="molecule type" value="Genomic_DNA"/>
</dbReference>
<organism evidence="1 2">
    <name type="scientific">Pluralibacter gergoviae</name>
    <name type="common">Enterobacter gergoviae</name>
    <dbReference type="NCBI Taxonomy" id="61647"/>
    <lineage>
        <taxon>Bacteria</taxon>
        <taxon>Pseudomonadati</taxon>
        <taxon>Pseudomonadota</taxon>
        <taxon>Gammaproteobacteria</taxon>
        <taxon>Enterobacterales</taxon>
        <taxon>Enterobacteriaceae</taxon>
        <taxon>Pluralibacter</taxon>
    </lineage>
</organism>